<keyword evidence="1" id="KW-1133">Transmembrane helix</keyword>
<dbReference type="AlphaFoldDB" id="A0A8S1VDD2"/>
<keyword evidence="3" id="KW-1185">Reference proteome</keyword>
<keyword evidence="1" id="KW-0472">Membrane</keyword>
<evidence type="ECO:0000313" key="2">
    <source>
        <dbReference type="EMBL" id="CAD8175688.1"/>
    </source>
</evidence>
<feature type="transmembrane region" description="Helical" evidence="1">
    <location>
        <begin position="63"/>
        <end position="82"/>
    </location>
</feature>
<comment type="caution">
    <text evidence="2">The sequence shown here is derived from an EMBL/GenBank/DDBJ whole genome shotgun (WGS) entry which is preliminary data.</text>
</comment>
<name>A0A8S1VDD2_9CILI</name>
<evidence type="ECO:0000313" key="3">
    <source>
        <dbReference type="Proteomes" id="UP000689195"/>
    </source>
</evidence>
<evidence type="ECO:0000256" key="1">
    <source>
        <dbReference type="SAM" id="Phobius"/>
    </source>
</evidence>
<organism evidence="2 3">
    <name type="scientific">Paramecium pentaurelia</name>
    <dbReference type="NCBI Taxonomy" id="43138"/>
    <lineage>
        <taxon>Eukaryota</taxon>
        <taxon>Sar</taxon>
        <taxon>Alveolata</taxon>
        <taxon>Ciliophora</taxon>
        <taxon>Intramacronucleata</taxon>
        <taxon>Oligohymenophorea</taxon>
        <taxon>Peniculida</taxon>
        <taxon>Parameciidae</taxon>
        <taxon>Paramecium</taxon>
    </lineage>
</organism>
<sequence>MEMKKRLFGKSGKQIQGIVQKYHQNLQVHVLEIKQLSFKETTNNQQKLKKFKKLRMKIQEIKYVQLIIVSYLAYSIIMIIYTCFK</sequence>
<gene>
    <name evidence="2" type="ORF">PPENT_87.1.T0630189</name>
</gene>
<dbReference type="Proteomes" id="UP000689195">
    <property type="component" value="Unassembled WGS sequence"/>
</dbReference>
<accession>A0A8S1VDD2</accession>
<reference evidence="2" key="1">
    <citation type="submission" date="2021-01" db="EMBL/GenBank/DDBJ databases">
        <authorList>
            <consortium name="Genoscope - CEA"/>
            <person name="William W."/>
        </authorList>
    </citation>
    <scope>NUCLEOTIDE SEQUENCE</scope>
</reference>
<protein>
    <recommendedName>
        <fullName evidence="4">Transmembrane protein</fullName>
    </recommendedName>
</protein>
<proteinExistence type="predicted"/>
<keyword evidence="1" id="KW-0812">Transmembrane</keyword>
<evidence type="ECO:0008006" key="4">
    <source>
        <dbReference type="Google" id="ProtNLM"/>
    </source>
</evidence>
<dbReference type="EMBL" id="CAJJDO010000063">
    <property type="protein sequence ID" value="CAD8175688.1"/>
    <property type="molecule type" value="Genomic_DNA"/>
</dbReference>